<comment type="caution">
    <text evidence="1">The sequence shown here is derived from an EMBL/GenBank/DDBJ whole genome shotgun (WGS) entry which is preliminary data.</text>
</comment>
<keyword evidence="1" id="KW-0378">Hydrolase</keyword>
<name>A0ACC5R366_9HYPH</name>
<dbReference type="EMBL" id="JAENHL010000007">
    <property type="protein sequence ID" value="MBK1867101.1"/>
    <property type="molecule type" value="Genomic_DNA"/>
</dbReference>
<organism evidence="1 2">
    <name type="scientific">Taklimakanibacter albus</name>
    <dbReference type="NCBI Taxonomy" id="2800327"/>
    <lineage>
        <taxon>Bacteria</taxon>
        <taxon>Pseudomonadati</taxon>
        <taxon>Pseudomonadota</taxon>
        <taxon>Alphaproteobacteria</taxon>
        <taxon>Hyphomicrobiales</taxon>
        <taxon>Aestuariivirgaceae</taxon>
        <taxon>Taklimakanibacter</taxon>
    </lineage>
</organism>
<protein>
    <submittedName>
        <fullName evidence="1">Guanine deaminase</fullName>
        <ecNumber evidence="1">3.5.4.3</ecNumber>
    </submittedName>
</protein>
<reference evidence="1" key="1">
    <citation type="submission" date="2021-01" db="EMBL/GenBank/DDBJ databases">
        <authorList>
            <person name="Sun Q."/>
        </authorList>
    </citation>
    <scope>NUCLEOTIDE SEQUENCE</scope>
    <source>
        <strain evidence="1">YIM B02566</strain>
    </source>
</reference>
<sequence length="450" mass="48797">MKAPFSICGTAFHAPKRGELEILSDALIEVGADGGIDQILKPDHPHYDERKSAARASGMLRLLGDGEYLLPGFVDLHIHAPQFPQLGKALDAPLEDWLQKYTFPLEARYSDRAFASSVYDSLVGTLLANGTTTAVYFATRHLDGSLVLAETCLAKGQRAVIGRVAMDDIHQCPDYYRDASPDEGIELSRQFIQRLRALPGNGKALVRPAVTPRFIPSCSDRLLSGLGELLEAEACHMQTHCSESDWAHAYVLERFGKSDTEMLAEFGLLTRQSILAHANLMGTSDFDLVQAKGSGVAHCPLSNFYFANAVFPLRRLLDQGLHLGLGTDISGGHSPSILDNCRHAMTAARALHDGVDARLPAARRGAAPARIMPSEAFWLATAGGGEALDLPIGLFREGMRFDALLVDVNAPQSNITRADNDGLPDIFQKILCNAGRPNITSVWVEGRCVS</sequence>
<dbReference type="EC" id="3.5.4.3" evidence="1"/>
<evidence type="ECO:0000313" key="2">
    <source>
        <dbReference type="Proteomes" id="UP000616151"/>
    </source>
</evidence>
<proteinExistence type="predicted"/>
<evidence type="ECO:0000313" key="1">
    <source>
        <dbReference type="EMBL" id="MBK1867101.1"/>
    </source>
</evidence>
<accession>A0ACC5R366</accession>
<dbReference type="Proteomes" id="UP000616151">
    <property type="component" value="Unassembled WGS sequence"/>
</dbReference>
<keyword evidence="2" id="KW-1185">Reference proteome</keyword>
<gene>
    <name evidence="1" type="primary">guaD</name>
    <name evidence="1" type="ORF">JHL16_12165</name>
</gene>